<evidence type="ECO:0000256" key="4">
    <source>
        <dbReference type="ARBA" id="ARBA00022989"/>
    </source>
</evidence>
<sequence length="157" mass="18005">MSSKAMQQNPNKKTVIKQKRMLVILSWILFLHLFSYMSYLTALMDISQYFDATLTKVALSVSLYQLTLGISPLVMGPASDFFGRRTTLLFSLFFVVIFSALCYFSVSINLLIIFRTLQGWFIVGSKIFSSLFFLFFLSSKIFFGKKKSGDLFFKKIA</sequence>
<comment type="caution">
    <text evidence="8">The sequence shown here is derived from an EMBL/GenBank/DDBJ whole genome shotgun (WGS) entry which is preliminary data.</text>
</comment>
<name>A0ABQ8YJK2_9EUKA</name>
<evidence type="ECO:0000313" key="8">
    <source>
        <dbReference type="EMBL" id="KAJ6244766.1"/>
    </source>
</evidence>
<evidence type="ECO:0000256" key="1">
    <source>
        <dbReference type="ARBA" id="ARBA00004141"/>
    </source>
</evidence>
<feature type="transmembrane region" description="Helical" evidence="6">
    <location>
        <begin position="21"/>
        <end position="42"/>
    </location>
</feature>
<dbReference type="PROSITE" id="PS50850">
    <property type="entry name" value="MFS"/>
    <property type="match status" value="1"/>
</dbReference>
<keyword evidence="9" id="KW-1185">Reference proteome</keyword>
<keyword evidence="5 6" id="KW-0472">Membrane</keyword>
<feature type="transmembrane region" description="Helical" evidence="6">
    <location>
        <begin position="120"/>
        <end position="137"/>
    </location>
</feature>
<feature type="transmembrane region" description="Helical" evidence="6">
    <location>
        <begin position="87"/>
        <end position="114"/>
    </location>
</feature>
<protein>
    <submittedName>
        <fullName evidence="8">Polyamine transporter 2-related</fullName>
    </submittedName>
</protein>
<keyword evidence="2" id="KW-0813">Transport</keyword>
<keyword evidence="3 6" id="KW-0812">Transmembrane</keyword>
<dbReference type="InterPro" id="IPR020846">
    <property type="entry name" value="MFS_dom"/>
</dbReference>
<gene>
    <name evidence="8" type="ORF">M0813_20857</name>
</gene>
<dbReference type="InterPro" id="IPR005829">
    <property type="entry name" value="Sugar_transporter_CS"/>
</dbReference>
<accession>A0ABQ8YJK2</accession>
<organism evidence="8 9">
    <name type="scientific">Anaeramoeba flamelloides</name>
    <dbReference type="NCBI Taxonomy" id="1746091"/>
    <lineage>
        <taxon>Eukaryota</taxon>
        <taxon>Metamonada</taxon>
        <taxon>Anaeramoebidae</taxon>
        <taxon>Anaeramoeba</taxon>
    </lineage>
</organism>
<evidence type="ECO:0000313" key="9">
    <source>
        <dbReference type="Proteomes" id="UP001150062"/>
    </source>
</evidence>
<dbReference type="Pfam" id="PF07690">
    <property type="entry name" value="MFS_1"/>
    <property type="match status" value="1"/>
</dbReference>
<dbReference type="Proteomes" id="UP001150062">
    <property type="component" value="Unassembled WGS sequence"/>
</dbReference>
<dbReference type="EMBL" id="JAOAOG010000158">
    <property type="protein sequence ID" value="KAJ6244766.1"/>
    <property type="molecule type" value="Genomic_DNA"/>
</dbReference>
<keyword evidence="4 6" id="KW-1133">Transmembrane helix</keyword>
<dbReference type="InterPro" id="IPR036259">
    <property type="entry name" value="MFS_trans_sf"/>
</dbReference>
<evidence type="ECO:0000259" key="7">
    <source>
        <dbReference type="PROSITE" id="PS50850"/>
    </source>
</evidence>
<evidence type="ECO:0000256" key="2">
    <source>
        <dbReference type="ARBA" id="ARBA00022448"/>
    </source>
</evidence>
<reference evidence="8" key="1">
    <citation type="submission" date="2022-08" db="EMBL/GenBank/DDBJ databases">
        <title>Novel sulfate-reducing endosymbionts in the free-living metamonad Anaeramoeba.</title>
        <authorList>
            <person name="Jerlstrom-Hultqvist J."/>
            <person name="Cepicka I."/>
            <person name="Gallot-Lavallee L."/>
            <person name="Salas-Leiva D."/>
            <person name="Curtis B.A."/>
            <person name="Zahonova K."/>
            <person name="Pipaliya S."/>
            <person name="Dacks J."/>
            <person name="Roger A.J."/>
        </authorList>
    </citation>
    <scope>NUCLEOTIDE SEQUENCE</scope>
    <source>
        <strain evidence="8">Schooner1</strain>
    </source>
</reference>
<evidence type="ECO:0000256" key="6">
    <source>
        <dbReference type="SAM" id="Phobius"/>
    </source>
</evidence>
<dbReference type="SUPFAM" id="SSF103473">
    <property type="entry name" value="MFS general substrate transporter"/>
    <property type="match status" value="1"/>
</dbReference>
<proteinExistence type="predicted"/>
<dbReference type="Gene3D" id="1.20.1720.10">
    <property type="entry name" value="Multidrug resistance protein D"/>
    <property type="match status" value="1"/>
</dbReference>
<dbReference type="PANTHER" id="PTHR23502:SF132">
    <property type="entry name" value="POLYAMINE TRANSPORTER 2-RELATED"/>
    <property type="match status" value="1"/>
</dbReference>
<evidence type="ECO:0000256" key="3">
    <source>
        <dbReference type="ARBA" id="ARBA00022692"/>
    </source>
</evidence>
<dbReference type="PROSITE" id="PS00216">
    <property type="entry name" value="SUGAR_TRANSPORT_1"/>
    <property type="match status" value="1"/>
</dbReference>
<dbReference type="PANTHER" id="PTHR23502">
    <property type="entry name" value="MAJOR FACILITATOR SUPERFAMILY"/>
    <property type="match status" value="1"/>
</dbReference>
<comment type="subcellular location">
    <subcellularLocation>
        <location evidence="1">Membrane</location>
        <topology evidence="1">Multi-pass membrane protein</topology>
    </subcellularLocation>
</comment>
<evidence type="ECO:0000256" key="5">
    <source>
        <dbReference type="ARBA" id="ARBA00023136"/>
    </source>
</evidence>
<dbReference type="InterPro" id="IPR011701">
    <property type="entry name" value="MFS"/>
</dbReference>
<feature type="domain" description="Major facilitator superfamily (MFS) profile" evidence="7">
    <location>
        <begin position="21"/>
        <end position="157"/>
    </location>
</feature>